<name>A0ABU8X077_9BURK</name>
<dbReference type="Proteomes" id="UP001385892">
    <property type="component" value="Unassembled WGS sequence"/>
</dbReference>
<dbReference type="InterPro" id="IPR004107">
    <property type="entry name" value="Integrase_SAM-like_N"/>
</dbReference>
<feature type="domain" description="Integrase SAM-like N-terminal" evidence="1">
    <location>
        <begin position="113"/>
        <end position="193"/>
    </location>
</feature>
<proteinExistence type="predicted"/>
<evidence type="ECO:0000313" key="3">
    <source>
        <dbReference type="Proteomes" id="UP001385892"/>
    </source>
</evidence>
<comment type="caution">
    <text evidence="2">The sequence shown here is derived from an EMBL/GenBank/DDBJ whole genome shotgun (WGS) entry which is preliminary data.</text>
</comment>
<dbReference type="EMBL" id="JBBKZT010000049">
    <property type="protein sequence ID" value="MEJ8852559.1"/>
    <property type="molecule type" value="Genomic_DNA"/>
</dbReference>
<evidence type="ECO:0000313" key="2">
    <source>
        <dbReference type="EMBL" id="MEJ8852559.1"/>
    </source>
</evidence>
<sequence length="244" mass="26554">MANPFRVRVSGPLKSFAQGFAAELSQQGYRPKPVTDHLRLLAHLSRWLYCKGLDAADLTDSLLKEFLDARRLQGYVLWLSWKALAPLTVYLRGIGVTIHVRQPALNPAEALLARFRQHLLGTRGLTPASARGYVDIVRAFVASRLVDDELDWANLHAGDVHGFVFKASCGRSIGSAKLLTTALRSLLNYAHVEGLLSAALGNFVPAVAGSRLAGLPRSLEPAEYDACSPRVTAAPRQVDATSRC</sequence>
<reference evidence="2 3" key="1">
    <citation type="submission" date="2024-03" db="EMBL/GenBank/DDBJ databases">
        <title>Novel species of the genus Variovorax.</title>
        <authorList>
            <person name="Liu Q."/>
            <person name="Xin Y.-H."/>
        </authorList>
    </citation>
    <scope>NUCLEOTIDE SEQUENCE [LARGE SCALE GENOMIC DNA]</scope>
    <source>
        <strain evidence="2 3">KACC 18900</strain>
    </source>
</reference>
<organism evidence="2 3">
    <name type="scientific">Variovorax rhizosphaerae</name>
    <dbReference type="NCBI Taxonomy" id="1836200"/>
    <lineage>
        <taxon>Bacteria</taxon>
        <taxon>Pseudomonadati</taxon>
        <taxon>Pseudomonadota</taxon>
        <taxon>Betaproteobacteria</taxon>
        <taxon>Burkholderiales</taxon>
        <taxon>Comamonadaceae</taxon>
        <taxon>Variovorax</taxon>
    </lineage>
</organism>
<accession>A0ABU8X077</accession>
<dbReference type="RefSeq" id="WP_340348505.1">
    <property type="nucleotide sequence ID" value="NZ_JBBKZT010000049.1"/>
</dbReference>
<protein>
    <submittedName>
        <fullName evidence="2">Site-specific integrase</fullName>
    </submittedName>
</protein>
<dbReference type="Pfam" id="PF02899">
    <property type="entry name" value="Phage_int_SAM_1"/>
    <property type="match status" value="1"/>
</dbReference>
<evidence type="ECO:0000259" key="1">
    <source>
        <dbReference type="Pfam" id="PF02899"/>
    </source>
</evidence>
<gene>
    <name evidence="2" type="ORF">WKW82_38505</name>
</gene>
<keyword evidence="3" id="KW-1185">Reference proteome</keyword>